<sequence>MRKVLYFDCFSGISGDMTIAALLDTGISLEWLESQLLKLHVEQKYELKLNKVIKNGINSNHFDVIFEEASDHHDHKHETDHHTHHHRTYKDIVQMIENSELNESVKTMALDMFRVIGEAEAKIHGIDLDHVHFHEVGAIDSIIDIVGVAILIDHLGIDQIISSPVPVGSGHIHIDHGIYPVPAPATLEILKDIPIKNTKVVGGNDNTNRCSYY</sequence>
<reference evidence="2 3" key="1">
    <citation type="journal article" date="2014" name="Genome Announc.">
        <title>Draft Genome Sequence of the Boron-Tolerant and Moderately Halotolerant Bacterium Gracilibacillus boraciitolerans JCM 21714T.</title>
        <authorList>
            <person name="Ahmed I."/>
            <person name="Oshima K."/>
            <person name="Suda W."/>
            <person name="Kitamura K."/>
            <person name="Iida T."/>
            <person name="Ohmori Y."/>
            <person name="Fujiwara T."/>
            <person name="Hattori M."/>
            <person name="Ohkuma M."/>
        </authorList>
    </citation>
    <scope>NUCLEOTIDE SEQUENCE [LARGE SCALE GENOMIC DNA]</scope>
    <source>
        <strain evidence="2 3">JCM 21714</strain>
    </source>
</reference>
<dbReference type="PANTHER" id="PTHR36566:SF1">
    <property type="entry name" value="PYRIDINIUM-3,5-BISTHIOCARBOXYLIC ACID MONONUCLEOTIDE NICKEL INSERTION PROTEIN"/>
    <property type="match status" value="1"/>
</dbReference>
<accession>W4VHC2</accession>
<evidence type="ECO:0000256" key="1">
    <source>
        <dbReference type="ARBA" id="ARBA00022596"/>
    </source>
</evidence>
<dbReference type="InterPro" id="IPR002822">
    <property type="entry name" value="Ni_insertion"/>
</dbReference>
<evidence type="ECO:0000313" key="2">
    <source>
        <dbReference type="EMBL" id="GAE92159.1"/>
    </source>
</evidence>
<dbReference type="AlphaFoldDB" id="W4VHC2"/>
<dbReference type="eggNOG" id="COG1641">
    <property type="taxonomic scope" value="Bacteria"/>
</dbReference>
<dbReference type="PANTHER" id="PTHR36566">
    <property type="entry name" value="NICKEL INSERTION PROTEIN-RELATED"/>
    <property type="match status" value="1"/>
</dbReference>
<name>W4VHC2_9BACI</name>
<dbReference type="RefSeq" id="WP_369403456.1">
    <property type="nucleotide sequence ID" value="NZ_BAVS01000003.1"/>
</dbReference>
<dbReference type="STRING" id="1298598.JCM21714_1141"/>
<keyword evidence="1" id="KW-0533">Nickel</keyword>
<protein>
    <recommendedName>
        <fullName evidence="4">LarC family nickel insertion protein</fullName>
    </recommendedName>
</protein>
<keyword evidence="3" id="KW-1185">Reference proteome</keyword>
<proteinExistence type="predicted"/>
<dbReference type="Pfam" id="PF01969">
    <property type="entry name" value="Ni_insertion"/>
    <property type="match status" value="1"/>
</dbReference>
<evidence type="ECO:0008006" key="4">
    <source>
        <dbReference type="Google" id="ProtNLM"/>
    </source>
</evidence>
<comment type="caution">
    <text evidence="2">The sequence shown here is derived from an EMBL/GenBank/DDBJ whole genome shotgun (WGS) entry which is preliminary data.</text>
</comment>
<evidence type="ECO:0000313" key="3">
    <source>
        <dbReference type="Proteomes" id="UP000019102"/>
    </source>
</evidence>
<dbReference type="Proteomes" id="UP000019102">
    <property type="component" value="Unassembled WGS sequence"/>
</dbReference>
<organism evidence="2 3">
    <name type="scientific">Gracilibacillus boraciitolerans JCM 21714</name>
    <dbReference type="NCBI Taxonomy" id="1298598"/>
    <lineage>
        <taxon>Bacteria</taxon>
        <taxon>Bacillati</taxon>
        <taxon>Bacillota</taxon>
        <taxon>Bacilli</taxon>
        <taxon>Bacillales</taxon>
        <taxon>Bacillaceae</taxon>
        <taxon>Gracilibacillus</taxon>
    </lineage>
</organism>
<dbReference type="EMBL" id="BAVS01000003">
    <property type="protein sequence ID" value="GAE92159.1"/>
    <property type="molecule type" value="Genomic_DNA"/>
</dbReference>
<gene>
    <name evidence="2" type="ORF">JCM21714_1141</name>
</gene>